<dbReference type="EMBL" id="CBXV010000002">
    <property type="protein sequence ID" value="CDM64568.1"/>
    <property type="molecule type" value="Genomic_DNA"/>
</dbReference>
<dbReference type="Proteomes" id="UP000031518">
    <property type="component" value="Unassembled WGS sequence"/>
</dbReference>
<keyword evidence="3" id="KW-1185">Reference proteome</keyword>
<evidence type="ECO:0000313" key="2">
    <source>
        <dbReference type="EMBL" id="CDM64568.1"/>
    </source>
</evidence>
<evidence type="ECO:0000256" key="1">
    <source>
        <dbReference type="SAM" id="Phobius"/>
    </source>
</evidence>
<feature type="transmembrane region" description="Helical" evidence="1">
    <location>
        <begin position="6"/>
        <end position="26"/>
    </location>
</feature>
<keyword evidence="1" id="KW-1133">Transmembrane helix</keyword>
<evidence type="ECO:0000313" key="3">
    <source>
        <dbReference type="Proteomes" id="UP000031518"/>
    </source>
</evidence>
<dbReference type="AlphaFoldDB" id="A0A0B6WTM7"/>
<gene>
    <name evidence="2" type="ORF">PYK22_00562</name>
</gene>
<name>A0A0B6WTM7_9BACT</name>
<reference evidence="2 3" key="2">
    <citation type="submission" date="2015-01" db="EMBL/GenBank/DDBJ databases">
        <title>Complete genome sequence of Pyrinomonas methylaliphatogenes type strain K22T.</title>
        <authorList>
            <person name="Lee K.C.Y."/>
            <person name="Power J.F."/>
            <person name="Dunfield P.F."/>
            <person name="Morgan X.C."/>
            <person name="Huttenhower C."/>
            <person name="Stott M.B."/>
        </authorList>
    </citation>
    <scope>NUCLEOTIDE SEQUENCE [LARGE SCALE GENOMIC DNA]</scope>
    <source>
        <strain evidence="2 3">K22</strain>
    </source>
</reference>
<keyword evidence="1" id="KW-0812">Transmembrane</keyword>
<organism evidence="2 3">
    <name type="scientific">Pyrinomonas methylaliphatogenes</name>
    <dbReference type="NCBI Taxonomy" id="454194"/>
    <lineage>
        <taxon>Bacteria</taxon>
        <taxon>Pseudomonadati</taxon>
        <taxon>Acidobacteriota</taxon>
        <taxon>Blastocatellia</taxon>
        <taxon>Blastocatellales</taxon>
        <taxon>Pyrinomonadaceae</taxon>
        <taxon>Pyrinomonas</taxon>
    </lineage>
</organism>
<keyword evidence="1" id="KW-0472">Membrane</keyword>
<proteinExistence type="predicted"/>
<dbReference type="RefSeq" id="WP_041974089.1">
    <property type="nucleotide sequence ID" value="NZ_CBXV010000002.1"/>
</dbReference>
<reference evidence="2 3" key="1">
    <citation type="submission" date="2013-12" db="EMBL/GenBank/DDBJ databases">
        <authorList>
            <person name="Stott M."/>
        </authorList>
    </citation>
    <scope>NUCLEOTIDE SEQUENCE [LARGE SCALE GENOMIC DNA]</scope>
    <source>
        <strain evidence="2 3">K22</strain>
    </source>
</reference>
<protein>
    <submittedName>
        <fullName evidence="2">Uncharacterized protein</fullName>
    </submittedName>
</protein>
<accession>A0A0B6WTM7</accession>
<dbReference type="STRING" id="454194.PYK22_00562"/>
<sequence length="165" mass="19340">MRREWVQIIGIVWTLLYAAIIIWLYAARPQNLGEVATSASVAVGTYKVDEGHFRSGLELFRREQYRAAREEWRLADPAERDARTQFYIAYAFYREGWGRLYSDDELFRRGLEAVNRAIELSGGALRIEDPDLKIHTPVELKVELEEGLRRDWSDLNPLKVLRERK</sequence>
<dbReference type="OrthoDB" id="9864200at2"/>